<evidence type="ECO:0000256" key="1">
    <source>
        <dbReference type="SAM" id="MobiDB-lite"/>
    </source>
</evidence>
<name>A0AAW2WVT6_9LAMI</name>
<protein>
    <submittedName>
        <fullName evidence="2">Uncharacterized protein</fullName>
    </submittedName>
</protein>
<evidence type="ECO:0000313" key="2">
    <source>
        <dbReference type="EMBL" id="KAL0446149.1"/>
    </source>
</evidence>
<feature type="compositionally biased region" description="Low complexity" evidence="1">
    <location>
        <begin position="51"/>
        <end position="71"/>
    </location>
</feature>
<dbReference type="EMBL" id="JACGWN010000006">
    <property type="protein sequence ID" value="KAL0446149.1"/>
    <property type="molecule type" value="Genomic_DNA"/>
</dbReference>
<proteinExistence type="predicted"/>
<feature type="compositionally biased region" description="Polar residues" evidence="1">
    <location>
        <begin position="72"/>
        <end position="88"/>
    </location>
</feature>
<organism evidence="2">
    <name type="scientific">Sesamum latifolium</name>
    <dbReference type="NCBI Taxonomy" id="2727402"/>
    <lineage>
        <taxon>Eukaryota</taxon>
        <taxon>Viridiplantae</taxon>
        <taxon>Streptophyta</taxon>
        <taxon>Embryophyta</taxon>
        <taxon>Tracheophyta</taxon>
        <taxon>Spermatophyta</taxon>
        <taxon>Magnoliopsida</taxon>
        <taxon>eudicotyledons</taxon>
        <taxon>Gunneridae</taxon>
        <taxon>Pentapetalae</taxon>
        <taxon>asterids</taxon>
        <taxon>lamiids</taxon>
        <taxon>Lamiales</taxon>
        <taxon>Pedaliaceae</taxon>
        <taxon>Sesamum</taxon>
    </lineage>
</organism>
<feature type="region of interest" description="Disordered" evidence="1">
    <location>
        <begin position="1"/>
        <end position="24"/>
    </location>
</feature>
<comment type="caution">
    <text evidence="2">The sequence shown here is derived from an EMBL/GenBank/DDBJ whole genome shotgun (WGS) entry which is preliminary data.</text>
</comment>
<sequence>MFDKVLREEVSGSPGGRSAAMPSFRVPRGILASNDFKGKRLVPSALGGGSSKNSRISSSSHPSPQAPPSGSACTASTHPRNVGDSSTKPPRLLLVGSLYNRQSLEKEREGEFSFAFELLKEGVYFWGQTSLIFSVKGGGGQAVVLQRG</sequence>
<feature type="region of interest" description="Disordered" evidence="1">
    <location>
        <begin position="42"/>
        <end position="90"/>
    </location>
</feature>
<feature type="compositionally biased region" description="Basic and acidic residues" evidence="1">
    <location>
        <begin position="1"/>
        <end position="10"/>
    </location>
</feature>
<dbReference type="AlphaFoldDB" id="A0AAW2WVT6"/>
<accession>A0AAW2WVT6</accession>
<reference evidence="2" key="1">
    <citation type="submission" date="2020-06" db="EMBL/GenBank/DDBJ databases">
        <authorList>
            <person name="Li T."/>
            <person name="Hu X."/>
            <person name="Zhang T."/>
            <person name="Song X."/>
            <person name="Zhang H."/>
            <person name="Dai N."/>
            <person name="Sheng W."/>
            <person name="Hou X."/>
            <person name="Wei L."/>
        </authorList>
    </citation>
    <scope>NUCLEOTIDE SEQUENCE</scope>
    <source>
        <strain evidence="2">KEN1</strain>
        <tissue evidence="2">Leaf</tissue>
    </source>
</reference>
<reference evidence="2" key="2">
    <citation type="journal article" date="2024" name="Plant">
        <title>Genomic evolution and insights into agronomic trait innovations of Sesamum species.</title>
        <authorList>
            <person name="Miao H."/>
            <person name="Wang L."/>
            <person name="Qu L."/>
            <person name="Liu H."/>
            <person name="Sun Y."/>
            <person name="Le M."/>
            <person name="Wang Q."/>
            <person name="Wei S."/>
            <person name="Zheng Y."/>
            <person name="Lin W."/>
            <person name="Duan Y."/>
            <person name="Cao H."/>
            <person name="Xiong S."/>
            <person name="Wang X."/>
            <person name="Wei L."/>
            <person name="Li C."/>
            <person name="Ma Q."/>
            <person name="Ju M."/>
            <person name="Zhao R."/>
            <person name="Li G."/>
            <person name="Mu C."/>
            <person name="Tian Q."/>
            <person name="Mei H."/>
            <person name="Zhang T."/>
            <person name="Gao T."/>
            <person name="Zhang H."/>
        </authorList>
    </citation>
    <scope>NUCLEOTIDE SEQUENCE</scope>
    <source>
        <strain evidence="2">KEN1</strain>
    </source>
</reference>
<gene>
    <name evidence="2" type="ORF">Slati_1742800</name>
</gene>